<reference evidence="2" key="1">
    <citation type="submission" date="2017-11" db="EMBL/GenBank/DDBJ databases">
        <authorList>
            <person name="Zhu W."/>
        </authorList>
    </citation>
    <scope>NUCLEOTIDE SEQUENCE [LARGE SCALE GENOMIC DNA]</scope>
    <source>
        <strain evidence="2">CAU 1183</strain>
    </source>
</reference>
<name>A0A3D8PWM8_9BACI</name>
<organism evidence="1 2">
    <name type="scientific">Oceanobacillus arenosus</name>
    <dbReference type="NCBI Taxonomy" id="1229153"/>
    <lineage>
        <taxon>Bacteria</taxon>
        <taxon>Bacillati</taxon>
        <taxon>Bacillota</taxon>
        <taxon>Bacilli</taxon>
        <taxon>Bacillales</taxon>
        <taxon>Bacillaceae</taxon>
        <taxon>Oceanobacillus</taxon>
    </lineage>
</organism>
<gene>
    <name evidence="1" type="ORF">CWR48_05555</name>
</gene>
<dbReference type="RefSeq" id="WP_115772176.1">
    <property type="nucleotide sequence ID" value="NZ_PIOC01000010.1"/>
</dbReference>
<dbReference type="AlphaFoldDB" id="A0A3D8PWM8"/>
<dbReference type="EMBL" id="PIOC01000010">
    <property type="protein sequence ID" value="RDW20172.1"/>
    <property type="molecule type" value="Genomic_DNA"/>
</dbReference>
<evidence type="ECO:0000313" key="2">
    <source>
        <dbReference type="Proteomes" id="UP000257143"/>
    </source>
</evidence>
<keyword evidence="2" id="KW-1185">Reference proteome</keyword>
<dbReference type="Proteomes" id="UP000257143">
    <property type="component" value="Unassembled WGS sequence"/>
</dbReference>
<evidence type="ECO:0000313" key="1">
    <source>
        <dbReference type="EMBL" id="RDW20172.1"/>
    </source>
</evidence>
<protein>
    <submittedName>
        <fullName evidence="1">Uncharacterized protein</fullName>
    </submittedName>
</protein>
<sequence length="102" mass="12023">MNQEESAQSFEQQQLEQTIQEAQLNQPLIEQQFQDQKKQALQALQHTHLRPLSTCLFSFLSTYTRLKYLLCTNTYLLILFKKENSSKTNSPFRSLIFNCPYS</sequence>
<accession>A0A3D8PWM8</accession>
<proteinExistence type="predicted"/>
<comment type="caution">
    <text evidence="1">The sequence shown here is derived from an EMBL/GenBank/DDBJ whole genome shotgun (WGS) entry which is preliminary data.</text>
</comment>